<keyword evidence="2" id="KW-1185">Reference proteome</keyword>
<dbReference type="Proteomes" id="UP000240760">
    <property type="component" value="Unassembled WGS sequence"/>
</dbReference>
<evidence type="ECO:0000313" key="1">
    <source>
        <dbReference type="EMBL" id="PTB77612.1"/>
    </source>
</evidence>
<organism evidence="1 2">
    <name type="scientific">Trichoderma longibrachiatum ATCC 18648</name>
    <dbReference type="NCBI Taxonomy" id="983965"/>
    <lineage>
        <taxon>Eukaryota</taxon>
        <taxon>Fungi</taxon>
        <taxon>Dikarya</taxon>
        <taxon>Ascomycota</taxon>
        <taxon>Pezizomycotina</taxon>
        <taxon>Sordariomycetes</taxon>
        <taxon>Hypocreomycetidae</taxon>
        <taxon>Hypocreales</taxon>
        <taxon>Hypocreaceae</taxon>
        <taxon>Trichoderma</taxon>
    </lineage>
</organism>
<reference evidence="1 2" key="1">
    <citation type="submission" date="2016-07" db="EMBL/GenBank/DDBJ databases">
        <title>Multiple horizontal gene transfer events from other fungi enriched the ability of initially mycotrophic Trichoderma (Ascomycota) to feed on dead plant biomass.</title>
        <authorList>
            <consortium name="DOE Joint Genome Institute"/>
            <person name="Aerts A."/>
            <person name="Atanasova L."/>
            <person name="Chenthamara K."/>
            <person name="Zhang J."/>
            <person name="Grujic M."/>
            <person name="Henrissat B."/>
            <person name="Kuo A."/>
            <person name="Salamov A."/>
            <person name="Lipzen A."/>
            <person name="Labutti K."/>
            <person name="Barry K."/>
            <person name="Miao Y."/>
            <person name="Rahimi M.J."/>
            <person name="Shen Q."/>
            <person name="Grigoriev I.V."/>
            <person name="Kubicek C.P."/>
            <person name="Druzhinina I.S."/>
        </authorList>
    </citation>
    <scope>NUCLEOTIDE SEQUENCE [LARGE SCALE GENOMIC DNA]</scope>
    <source>
        <strain evidence="1 2">ATCC 18648</strain>
    </source>
</reference>
<dbReference type="AlphaFoldDB" id="A0A2T4C7X6"/>
<protein>
    <submittedName>
        <fullName evidence="1">Uncharacterized protein</fullName>
    </submittedName>
</protein>
<dbReference type="EMBL" id="KZ679130">
    <property type="protein sequence ID" value="PTB77612.1"/>
    <property type="molecule type" value="Genomic_DNA"/>
</dbReference>
<proteinExistence type="predicted"/>
<sequence length="178" mass="19545">MGIFLRCGVSPSPALCSPGAEGILWALSAEPWIEQRGRSCKGPFPLLSRSRGCMMGWGWRDAEVLLFFRCRASGGRSNGCIQQGSEPGTTTVQGWDAWIRRGFFFFLFATKLQTCKSPFNAYDRYKGVAQRKALGVCVCFGGAPCVRSCNPRAKIVSVKRQIQKRCPSAPLLCPFPAP</sequence>
<name>A0A2T4C7X6_TRILO</name>
<evidence type="ECO:0000313" key="2">
    <source>
        <dbReference type="Proteomes" id="UP000240760"/>
    </source>
</evidence>
<accession>A0A2T4C7X6</accession>
<gene>
    <name evidence="1" type="ORF">M440DRAFT_1217632</name>
</gene>